<feature type="region of interest" description="Disordered" evidence="6">
    <location>
        <begin position="1316"/>
        <end position="1335"/>
    </location>
</feature>
<feature type="compositionally biased region" description="Polar residues" evidence="6">
    <location>
        <begin position="190"/>
        <end position="200"/>
    </location>
</feature>
<feature type="region of interest" description="Disordered" evidence="6">
    <location>
        <begin position="2359"/>
        <end position="2382"/>
    </location>
</feature>
<dbReference type="GO" id="GO:0008270">
    <property type="term" value="F:zinc ion binding"/>
    <property type="evidence" value="ECO:0007669"/>
    <property type="project" value="UniProtKB-KW"/>
</dbReference>
<dbReference type="PANTHER" id="PTHR47166:SF1">
    <property type="entry name" value="ZINC FINGER PROTEIN 831"/>
    <property type="match status" value="1"/>
</dbReference>
<keyword evidence="9" id="KW-1185">Reference proteome</keyword>
<feature type="region of interest" description="Disordered" evidence="6">
    <location>
        <begin position="666"/>
        <end position="713"/>
    </location>
</feature>
<feature type="region of interest" description="Disordered" evidence="6">
    <location>
        <begin position="866"/>
        <end position="892"/>
    </location>
</feature>
<dbReference type="PROSITE" id="PS50157">
    <property type="entry name" value="ZINC_FINGER_C2H2_2"/>
    <property type="match status" value="2"/>
</dbReference>
<feature type="compositionally biased region" description="Low complexity" evidence="6">
    <location>
        <begin position="384"/>
        <end position="393"/>
    </location>
</feature>
<evidence type="ECO:0000256" key="6">
    <source>
        <dbReference type="SAM" id="MobiDB-lite"/>
    </source>
</evidence>
<feature type="compositionally biased region" description="Polar residues" evidence="6">
    <location>
        <begin position="1897"/>
        <end position="1907"/>
    </location>
</feature>
<dbReference type="FunFam" id="3.30.160.60:FF:000688">
    <property type="entry name" value="zinc finger protein 197 isoform X1"/>
    <property type="match status" value="1"/>
</dbReference>
<dbReference type="InterPro" id="IPR013087">
    <property type="entry name" value="Znf_C2H2_type"/>
</dbReference>
<proteinExistence type="predicted"/>
<dbReference type="EMBL" id="JAFBMS010000004">
    <property type="protein sequence ID" value="KAG9353330.1"/>
    <property type="molecule type" value="Genomic_DNA"/>
</dbReference>
<dbReference type="PROSITE" id="PS00028">
    <property type="entry name" value="ZINC_FINGER_C2H2_1"/>
    <property type="match status" value="2"/>
</dbReference>
<feature type="compositionally biased region" description="Low complexity" evidence="6">
    <location>
        <begin position="577"/>
        <end position="587"/>
    </location>
</feature>
<comment type="caution">
    <text evidence="8">The sequence shown here is derived from an EMBL/GenBank/DDBJ whole genome shotgun (WGS) entry which is preliminary data.</text>
</comment>
<protein>
    <recommendedName>
        <fullName evidence="7">C2H2-type domain-containing protein</fullName>
    </recommendedName>
</protein>
<feature type="domain" description="C2H2-type" evidence="7">
    <location>
        <begin position="113"/>
        <end position="140"/>
    </location>
</feature>
<reference evidence="8" key="1">
    <citation type="thesis" date="2021" institute="BYU ScholarsArchive" country="Provo, UT, USA">
        <title>Applications of and Algorithms for Genome Assembly and Genomic Analyses with an Emphasis on Marine Teleosts.</title>
        <authorList>
            <person name="Pickett B.D."/>
        </authorList>
    </citation>
    <scope>NUCLEOTIDE SEQUENCE</scope>
    <source>
        <strain evidence="8">HI-2016</strain>
    </source>
</reference>
<keyword evidence="4" id="KW-0862">Zinc</keyword>
<keyword evidence="2" id="KW-0677">Repeat</keyword>
<feature type="region of interest" description="Disordered" evidence="6">
    <location>
        <begin position="1890"/>
        <end position="1912"/>
    </location>
</feature>
<feature type="compositionally biased region" description="Polar residues" evidence="6">
    <location>
        <begin position="875"/>
        <end position="892"/>
    </location>
</feature>
<feature type="compositionally biased region" description="Polar residues" evidence="6">
    <location>
        <begin position="1024"/>
        <end position="1073"/>
    </location>
</feature>
<feature type="region of interest" description="Disordered" evidence="6">
    <location>
        <begin position="1"/>
        <end position="27"/>
    </location>
</feature>
<feature type="domain" description="C2H2-type" evidence="7">
    <location>
        <begin position="141"/>
        <end position="170"/>
    </location>
</feature>
<dbReference type="PANTHER" id="PTHR47166">
    <property type="entry name" value="ZINC FINGER PROTEIN 831"/>
    <property type="match status" value="1"/>
</dbReference>
<evidence type="ECO:0000256" key="5">
    <source>
        <dbReference type="PROSITE-ProRule" id="PRU00042"/>
    </source>
</evidence>
<dbReference type="OrthoDB" id="6077919at2759"/>
<dbReference type="SUPFAM" id="SSF57667">
    <property type="entry name" value="beta-beta-alpha zinc fingers"/>
    <property type="match status" value="1"/>
</dbReference>
<evidence type="ECO:0000259" key="7">
    <source>
        <dbReference type="PROSITE" id="PS50157"/>
    </source>
</evidence>
<feature type="compositionally biased region" description="Polar residues" evidence="6">
    <location>
        <begin position="312"/>
        <end position="354"/>
    </location>
</feature>
<feature type="compositionally biased region" description="Polar residues" evidence="6">
    <location>
        <begin position="284"/>
        <end position="299"/>
    </location>
</feature>
<gene>
    <name evidence="8" type="ORF">JZ751_017907</name>
</gene>
<feature type="region of interest" description="Disordered" evidence="6">
    <location>
        <begin position="951"/>
        <end position="970"/>
    </location>
</feature>
<feature type="region of interest" description="Disordered" evidence="6">
    <location>
        <begin position="1398"/>
        <end position="1425"/>
    </location>
</feature>
<feature type="region of interest" description="Disordered" evidence="6">
    <location>
        <begin position="575"/>
        <end position="607"/>
    </location>
</feature>
<keyword evidence="3 5" id="KW-0863">Zinc-finger</keyword>
<dbReference type="SMART" id="SM00355">
    <property type="entry name" value="ZnF_C2H2"/>
    <property type="match status" value="2"/>
</dbReference>
<evidence type="ECO:0000313" key="9">
    <source>
        <dbReference type="Proteomes" id="UP000824540"/>
    </source>
</evidence>
<keyword evidence="1" id="KW-0479">Metal-binding</keyword>
<feature type="region of interest" description="Disordered" evidence="6">
    <location>
        <begin position="161"/>
        <end position="232"/>
    </location>
</feature>
<evidence type="ECO:0000256" key="2">
    <source>
        <dbReference type="ARBA" id="ARBA00022737"/>
    </source>
</evidence>
<feature type="region of interest" description="Disordered" evidence="6">
    <location>
        <begin position="1930"/>
        <end position="2024"/>
    </location>
</feature>
<feature type="region of interest" description="Disordered" evidence="6">
    <location>
        <begin position="1024"/>
        <end position="1086"/>
    </location>
</feature>
<name>A0A8T2PPP6_9TELE</name>
<feature type="compositionally biased region" description="Polar residues" evidence="6">
    <location>
        <begin position="672"/>
        <end position="705"/>
    </location>
</feature>
<evidence type="ECO:0000256" key="3">
    <source>
        <dbReference type="ARBA" id="ARBA00022771"/>
    </source>
</evidence>
<accession>A0A8T2PPP6</accession>
<dbReference type="Gene3D" id="3.30.160.60">
    <property type="entry name" value="Classic Zinc Finger"/>
    <property type="match status" value="2"/>
</dbReference>
<organism evidence="8 9">
    <name type="scientific">Albula glossodonta</name>
    <name type="common">roundjaw bonefish</name>
    <dbReference type="NCBI Taxonomy" id="121402"/>
    <lineage>
        <taxon>Eukaryota</taxon>
        <taxon>Metazoa</taxon>
        <taxon>Chordata</taxon>
        <taxon>Craniata</taxon>
        <taxon>Vertebrata</taxon>
        <taxon>Euteleostomi</taxon>
        <taxon>Actinopterygii</taxon>
        <taxon>Neopterygii</taxon>
        <taxon>Teleostei</taxon>
        <taxon>Albuliformes</taxon>
        <taxon>Albulidae</taxon>
        <taxon>Albula</taxon>
    </lineage>
</organism>
<sequence length="2413" mass="256660">METGKQQGFVSIPALGGSAQREDRMHETQASLPTVYLQTLGGLPLYRPQAQPQPPVSQDAVALPLSISPLPAKQAVPLLTFHIAGGVPLQQQGLKSSGVTAPTAVRPKSAGKHVCPHCGRDCLKPSVLEKHLRCHTGERPYPCSTCGVAFKTQSNLYKHKRTQAHARLSSESEKGSLSSQESLPGLGSGDTCSSSPSVGEQSEDSESFKRDAGAPPVTPPITTASSAQPPVALGKIGSDTGWALHQAALVGLILAPVNGNQEKLSSIVQKADPSIGLGTASAAKPTQPSEPGGQRSTPAPLTPNRHLPLQRQEATLSRRLSSCMSRGKSQSYDSTDSGFSEGSEQHWTSSPSSTLHDHSMESLTESSMEHQEELRPLESTTDPAAAASAASGAKGRVSVLEKRKLEERISKLISENDALVDDKRLENVRPRKTVLSKQGSIDLPMPYTYKDSFHFEMRTKKQTTSVSTWQSPERRVKQAFYNSVPTQQSISLEHTPLTRSSSLPFSLGSPGLERSSHLIGHHQREGVPLVRKDSSGQLFTGEFVMKSVDPQASHHRSLVRQSAVDCLPAAEGLTVTSSMEESYPSSSDGDSIDTVGESGGGKCRRKKAQKFSYNKWHMYGGGTFTKLYNMEKGSDHGAFKVKKNPIGAEQGKAQDIQTRNTAMVTEPGDASTDLSSVASEVQNASLPDSPSPTSGSQQRQTSHISSGPRLQRPVLTDISGSRAYCLARQSSLPTLDCANGSSTGLVKDVSREEQNKQHNTPPQCLSHLPSERKKQRTEEACSTLVVSTNPGEKGHNVLACKIGTAASPSLIRPNQPPHPLCSTTTLKHSYPTDRGDSNKLQLQYQDNRLEFNLCLISHQPTQRSLHAKEHGSRPSLANMSRPSVSQNVSATPSASALSKSNFLPKYQLKLPHSVGVGPASEHGLTAAPASEHGIYTTPASEQCLTAAPAPERGISATSATEQSLTTETTSEKGFTAIPAPEHGISATSASEQGLTAAPASEQGLTTAPALGHCVTSLPESKQSLTAIQTSEQSLSVTPYSESTHTAIPTTESEQSHTSAPNIESQRSSTSTTKVAIRQRDSPTLSTALAQTHTATSTWPMMHTDSSMSLSGLNQTGAPTSSHNHTASPTVTIEGIQDTTPTPAPELNHTATPTIGQIHASPMLNPKEGPTATSILTPKQNEAMTHNSVCVNLNTSFPLAESRSEGKVILLKGASQAPSEEADYVKTGDIQIFLQIISDEQLSLMEAQLHPQDSRLDASVYQDVSKATVEEADADSQQLSIQLQRQIRTSMRNCPELIYSQALSPSLASSTITVDRTVHPRPYNPGREPELSCYPPPADTHIKTEKQTSTGNDERGSLVKYYPCTPGAVQKYVQVPAKIPQTAQTSAVNSPVVLPHHMDCRGPSQSPKGNILSAHKPQPSPLSKSSHLWDVVSRPDGLFLSNPTRCHSAATLAALGRADGAPSAQLVGGRDTSSTSQFSSTPNHLLTLCPHTDTPQSVPVSKHSVHTTTCELSLQQLSKTQSPTVKQGTVNTVREISDQAKLGCVCSPADSGKQCADTAVSLPTPNPRLLNQAKECPSSLTQGLPQLATSGHAAWVYAAPRVSAQQQSQMERHIQGLSMEPFPQTSRPALGVSQQELVSASLSGQHKLCLAAGISLSPNTVAEISSGSVLLHVSVQHKPSSQRVPCNASKQGTECETRANEATGNPNETSGEFHLAWPTCLIQGKDGQGSANLPSLSDICSSPDTRVPQPLDPVACPDTSAGMLQSEASELTLRPSDTLCEPLPRPSDRLMPGASVSVGSHTGIAHNQARSEEPQGEPLQGLEQAALKGSMAGGEENMTVDSLISIPGCALDEQTKDEVFMSRAKTQVQRYRKKAPCFPSGLIDLMCSETGWGAQPRPQESTPLGTPSDSRRMGFEGEIFTLNWTDVAGTAIPDNQKSKDTGHRWGLSPSSPAAQLGQEVHSSGQRPEEQPDGEVEEPGHRGGEAADTGEMEERDSGGMEEQGVGDLFTSPSSVPSEDPEDDMNVQLNYDGFWSRRSSSLLLHAPPSPSQSNDTTAFHTTHVHETRETSILHVLQTSTQCETTNLHTLQTTAKNETSTFHTLQTASQSETSELHSFQTSAQSETSTLHSLQIPVKSGGVSSLHTPQTPTQSETTILHALQTSLQTETSSLHTILASTHRENRYHETVKGELGHYPNVKCCPTELGGHRASGPPPDTHQTHSSEAGPVSAVGPAASCGLRDSGTAPPLHSSFPSAEGKEGSQNGGLRMMAHAIARSIGCAPSENATCRIPVQSGKASAPQAVPAVTYSHPFLSHTSATHCSLSLSVRAGETAVRVGQSSLEEEADTSSSDDEGRLVIELDQSPTAFLQANPATTRPRSPTGMQPASQLMFRERESVTTQEATACLSVTAAAIITD</sequence>
<dbReference type="InterPro" id="IPR036236">
    <property type="entry name" value="Znf_C2H2_sf"/>
</dbReference>
<feature type="compositionally biased region" description="Basic and acidic residues" evidence="6">
    <location>
        <begin position="367"/>
        <end position="376"/>
    </location>
</feature>
<dbReference type="Proteomes" id="UP000824540">
    <property type="component" value="Unassembled WGS sequence"/>
</dbReference>
<feature type="region of interest" description="Disordered" evidence="6">
    <location>
        <begin position="276"/>
        <end position="396"/>
    </location>
</feature>
<feature type="compositionally biased region" description="Low complexity" evidence="6">
    <location>
        <begin position="955"/>
        <end position="968"/>
    </location>
</feature>
<evidence type="ECO:0000256" key="1">
    <source>
        <dbReference type="ARBA" id="ARBA00022723"/>
    </source>
</evidence>
<feature type="region of interest" description="Disordered" evidence="6">
    <location>
        <begin position="750"/>
        <end position="773"/>
    </location>
</feature>
<evidence type="ECO:0000313" key="8">
    <source>
        <dbReference type="EMBL" id="KAG9353330.1"/>
    </source>
</evidence>
<evidence type="ECO:0000256" key="4">
    <source>
        <dbReference type="ARBA" id="ARBA00022833"/>
    </source>
</evidence>
<feature type="region of interest" description="Disordered" evidence="6">
    <location>
        <begin position="2203"/>
        <end position="2261"/>
    </location>
</feature>